<keyword evidence="3" id="KW-1185">Reference proteome</keyword>
<organism evidence="2 3">
    <name type="scientific">Mucilaginibacter panaciglaebae</name>
    <dbReference type="NCBI Taxonomy" id="502331"/>
    <lineage>
        <taxon>Bacteria</taxon>
        <taxon>Pseudomonadati</taxon>
        <taxon>Bacteroidota</taxon>
        <taxon>Sphingobacteriia</taxon>
        <taxon>Sphingobacteriales</taxon>
        <taxon>Sphingobacteriaceae</taxon>
        <taxon>Mucilaginibacter</taxon>
    </lineage>
</organism>
<dbReference type="InterPro" id="IPR004360">
    <property type="entry name" value="Glyas_Fos-R_dOase_dom"/>
</dbReference>
<evidence type="ECO:0000259" key="1">
    <source>
        <dbReference type="PROSITE" id="PS51819"/>
    </source>
</evidence>
<gene>
    <name evidence="2" type="ORF">GCM10022392_07090</name>
</gene>
<dbReference type="SUPFAM" id="SSF54593">
    <property type="entry name" value="Glyoxalase/Bleomycin resistance protein/Dihydroxybiphenyl dioxygenase"/>
    <property type="match status" value="1"/>
</dbReference>
<sequence length="127" mass="14705">MINLLLYFKTMKKTKLAQPVPQLPVADVEMAQLYYKDVLGFDISWIYPDRSIGAVAREGISIFFARADEPIIPNIHWMFADDIDLSYAEFKGRGAQIIDDIENKPWNMKQFAISDLNGHIFYIHHDL</sequence>
<proteinExistence type="predicted"/>
<dbReference type="InterPro" id="IPR029068">
    <property type="entry name" value="Glyas_Bleomycin-R_OHBP_Dase"/>
</dbReference>
<comment type="caution">
    <text evidence="2">The sequence shown here is derived from an EMBL/GenBank/DDBJ whole genome shotgun (WGS) entry which is preliminary data.</text>
</comment>
<reference evidence="3" key="1">
    <citation type="journal article" date="2019" name="Int. J. Syst. Evol. Microbiol.">
        <title>The Global Catalogue of Microorganisms (GCM) 10K type strain sequencing project: providing services to taxonomists for standard genome sequencing and annotation.</title>
        <authorList>
            <consortium name="The Broad Institute Genomics Platform"/>
            <consortium name="The Broad Institute Genome Sequencing Center for Infectious Disease"/>
            <person name="Wu L."/>
            <person name="Ma J."/>
        </authorList>
    </citation>
    <scope>NUCLEOTIDE SEQUENCE [LARGE SCALE GENOMIC DNA]</scope>
    <source>
        <strain evidence="3">JCM 17085</strain>
    </source>
</reference>
<accession>A0ABP7WGR8</accession>
<dbReference type="PROSITE" id="PS51819">
    <property type="entry name" value="VOC"/>
    <property type="match status" value="1"/>
</dbReference>
<dbReference type="InterPro" id="IPR037523">
    <property type="entry name" value="VOC_core"/>
</dbReference>
<feature type="domain" description="VOC" evidence="1">
    <location>
        <begin position="15"/>
        <end position="126"/>
    </location>
</feature>
<dbReference type="Proteomes" id="UP001500841">
    <property type="component" value="Unassembled WGS sequence"/>
</dbReference>
<dbReference type="EMBL" id="BAABCV010000002">
    <property type="protein sequence ID" value="GAA4088437.1"/>
    <property type="molecule type" value="Genomic_DNA"/>
</dbReference>
<name>A0ABP7WGR8_9SPHI</name>
<dbReference type="Gene3D" id="3.10.180.10">
    <property type="entry name" value="2,3-Dihydroxybiphenyl 1,2-Dioxygenase, domain 1"/>
    <property type="match status" value="1"/>
</dbReference>
<evidence type="ECO:0000313" key="2">
    <source>
        <dbReference type="EMBL" id="GAA4088437.1"/>
    </source>
</evidence>
<evidence type="ECO:0000313" key="3">
    <source>
        <dbReference type="Proteomes" id="UP001500841"/>
    </source>
</evidence>
<protein>
    <recommendedName>
        <fullName evidence="1">VOC domain-containing protein</fullName>
    </recommendedName>
</protein>
<dbReference type="Pfam" id="PF00903">
    <property type="entry name" value="Glyoxalase"/>
    <property type="match status" value="1"/>
</dbReference>